<accession>A0A0A8ZKD3</accession>
<name>A0A0A8ZKD3_ARUDO</name>
<protein>
    <submittedName>
        <fullName evidence="1">Uncharacterized protein</fullName>
    </submittedName>
</protein>
<reference evidence="1" key="2">
    <citation type="journal article" date="2015" name="Data Brief">
        <title>Shoot transcriptome of the giant reed, Arundo donax.</title>
        <authorList>
            <person name="Barrero R.A."/>
            <person name="Guerrero F.D."/>
            <person name="Moolhuijzen P."/>
            <person name="Goolsby J.A."/>
            <person name="Tidwell J."/>
            <person name="Bellgard S.E."/>
            <person name="Bellgard M.I."/>
        </authorList>
    </citation>
    <scope>NUCLEOTIDE SEQUENCE</scope>
    <source>
        <tissue evidence="1">Shoot tissue taken approximately 20 cm above the soil surface</tissue>
    </source>
</reference>
<evidence type="ECO:0000313" key="1">
    <source>
        <dbReference type="EMBL" id="JAD39271.1"/>
    </source>
</evidence>
<organism evidence="1">
    <name type="scientific">Arundo donax</name>
    <name type="common">Giant reed</name>
    <name type="synonym">Donax arundinaceus</name>
    <dbReference type="NCBI Taxonomy" id="35708"/>
    <lineage>
        <taxon>Eukaryota</taxon>
        <taxon>Viridiplantae</taxon>
        <taxon>Streptophyta</taxon>
        <taxon>Embryophyta</taxon>
        <taxon>Tracheophyta</taxon>
        <taxon>Spermatophyta</taxon>
        <taxon>Magnoliopsida</taxon>
        <taxon>Liliopsida</taxon>
        <taxon>Poales</taxon>
        <taxon>Poaceae</taxon>
        <taxon>PACMAD clade</taxon>
        <taxon>Arundinoideae</taxon>
        <taxon>Arundineae</taxon>
        <taxon>Arundo</taxon>
    </lineage>
</organism>
<reference evidence="1" key="1">
    <citation type="submission" date="2014-09" db="EMBL/GenBank/DDBJ databases">
        <authorList>
            <person name="Magalhaes I.L.F."/>
            <person name="Oliveira U."/>
            <person name="Santos F.R."/>
            <person name="Vidigal T.H.D.A."/>
            <person name="Brescovit A.D."/>
            <person name="Santos A.J."/>
        </authorList>
    </citation>
    <scope>NUCLEOTIDE SEQUENCE</scope>
    <source>
        <tissue evidence="1">Shoot tissue taken approximately 20 cm above the soil surface</tissue>
    </source>
</reference>
<dbReference type="EMBL" id="GBRH01258624">
    <property type="protein sequence ID" value="JAD39271.1"/>
    <property type="molecule type" value="Transcribed_RNA"/>
</dbReference>
<dbReference type="AlphaFoldDB" id="A0A0A8ZKD3"/>
<proteinExistence type="predicted"/>
<sequence length="20" mass="2509">MFEKKNPSPFCSDSWWRSIY</sequence>